<reference evidence="4 5" key="1">
    <citation type="journal article" date="2021" name="Syst. Appl. Microbiol.">
        <title>Persephonella atlantica sp. nov.: How to adapt to physico-chemical gradients in high temperature hydrothermal habitats.</title>
        <authorList>
            <person name="Francois D.X."/>
            <person name="Godfroy A."/>
            <person name="Mathien C."/>
            <person name="Aube J."/>
            <person name="Cathalot C."/>
            <person name="Lesongeur F."/>
            <person name="L'Haridon S."/>
            <person name="Philippon X."/>
            <person name="Roussel E.G."/>
        </authorList>
    </citation>
    <scope>NUCLEOTIDE SEQUENCE [LARGE SCALE GENOMIC DNA]</scope>
    <source>
        <strain evidence="4 5">MO1340</strain>
    </source>
</reference>
<name>A0ABS1GES4_9AQUI</name>
<organism evidence="4 5">
    <name type="scientific">Persephonella atlantica</name>
    <dbReference type="NCBI Taxonomy" id="2699429"/>
    <lineage>
        <taxon>Bacteria</taxon>
        <taxon>Pseudomonadati</taxon>
        <taxon>Aquificota</taxon>
        <taxon>Aquificia</taxon>
        <taxon>Aquificales</taxon>
        <taxon>Hydrogenothermaceae</taxon>
        <taxon>Persephonella</taxon>
    </lineage>
</organism>
<dbReference type="RefSeq" id="WP_200672876.1">
    <property type="nucleotide sequence ID" value="NZ_JAACYA010000001.1"/>
</dbReference>
<feature type="compositionally biased region" description="Acidic residues" evidence="2">
    <location>
        <begin position="230"/>
        <end position="250"/>
    </location>
</feature>
<comment type="caution">
    <text evidence="4">The sequence shown here is derived from an EMBL/GenBank/DDBJ whole genome shotgun (WGS) entry which is preliminary data.</text>
</comment>
<feature type="compositionally biased region" description="Basic and acidic residues" evidence="2">
    <location>
        <begin position="219"/>
        <end position="229"/>
    </location>
</feature>
<evidence type="ECO:0000256" key="2">
    <source>
        <dbReference type="SAM" id="MobiDB-lite"/>
    </source>
</evidence>
<feature type="coiled-coil region" evidence="1">
    <location>
        <begin position="143"/>
        <end position="202"/>
    </location>
</feature>
<protein>
    <recommendedName>
        <fullName evidence="3">DUF8082 domain-containing protein</fullName>
    </recommendedName>
</protein>
<gene>
    <name evidence="4" type="ORF">GWK41_00030</name>
</gene>
<dbReference type="Pfam" id="PF26309">
    <property type="entry name" value="DUF8082"/>
    <property type="match status" value="1"/>
</dbReference>
<keyword evidence="1" id="KW-0175">Coiled coil</keyword>
<feature type="domain" description="DUF8082" evidence="3">
    <location>
        <begin position="253"/>
        <end position="319"/>
    </location>
</feature>
<evidence type="ECO:0000256" key="1">
    <source>
        <dbReference type="SAM" id="Coils"/>
    </source>
</evidence>
<dbReference type="InterPro" id="IPR058395">
    <property type="entry name" value="DUF8082"/>
</dbReference>
<dbReference type="EMBL" id="JAACYA010000001">
    <property type="protein sequence ID" value="MBK3331449.1"/>
    <property type="molecule type" value="Genomic_DNA"/>
</dbReference>
<evidence type="ECO:0000313" key="5">
    <source>
        <dbReference type="Proteomes" id="UP000772812"/>
    </source>
</evidence>
<sequence length="321" mass="37787">MDTEKKLKDLLDKLFINTGATFSGIFIDEKPTISKTIYTDRKEKLEEILKLIIYKAHQINEFIKDFGEEYVYAEGNDISIFIYFVRPDIAVASVIEEKPKFALLKLEHTTIAKKIKNMEEEIDQFIKGEISTPDVEEIRENEGEFEEIELESLEEAVPELKEEEPLLETEKEKTEITVEDIKDRYAEEVQEIEKTEDLEELEKVLSESEEPSLEEILKVPEETEIKEVKEEPEEKEETQPLEEPTEEELYQPEILEQIQKELLKEIGPVGKFLFKKRKKELDIQEDRLTRTVIVKLIEKLSDDIIDEKRKKRFLEKVSAFI</sequence>
<feature type="region of interest" description="Disordered" evidence="2">
    <location>
        <begin position="219"/>
        <end position="251"/>
    </location>
</feature>
<evidence type="ECO:0000259" key="3">
    <source>
        <dbReference type="Pfam" id="PF26309"/>
    </source>
</evidence>
<proteinExistence type="predicted"/>
<keyword evidence="5" id="KW-1185">Reference proteome</keyword>
<accession>A0ABS1GES4</accession>
<evidence type="ECO:0000313" key="4">
    <source>
        <dbReference type="EMBL" id="MBK3331449.1"/>
    </source>
</evidence>
<dbReference type="Proteomes" id="UP000772812">
    <property type="component" value="Unassembled WGS sequence"/>
</dbReference>